<protein>
    <recommendedName>
        <fullName evidence="3">DUF676 domain-containing protein</fullName>
    </recommendedName>
</protein>
<dbReference type="Proteomes" id="UP000799444">
    <property type="component" value="Unassembled WGS sequence"/>
</dbReference>
<comment type="caution">
    <text evidence="1">The sequence shown here is derived from an EMBL/GenBank/DDBJ whole genome shotgun (WGS) entry which is preliminary data.</text>
</comment>
<proteinExistence type="predicted"/>
<sequence length="278" mass="31670">MVPVREVTDDDIGLKVLREAPAETTQTIDIVAVHGIGAHPDDTWCKNVGTAESPRWVNWLEAEDMLPAVAPSARIMRYGYQSQWFGEGAMRQRVSTVAERLLLALRREREEYPFRPLLFIAHCFGGLVVLKALLDARREEEEWPGIFNSTGGLLFFGTPFRGAEGMSQMEMLEAARREYKEDDVQPQILQILQPGNEFLQDLVDQFGRTRKLANRAVVACFFELKASNVGKIVGKADRTICGQRERWLPRSIRLDEQVLTLTDALQHEQVWKGYRGRL</sequence>
<organism evidence="1 2">
    <name type="scientific">Polyplosphaeria fusca</name>
    <dbReference type="NCBI Taxonomy" id="682080"/>
    <lineage>
        <taxon>Eukaryota</taxon>
        <taxon>Fungi</taxon>
        <taxon>Dikarya</taxon>
        <taxon>Ascomycota</taxon>
        <taxon>Pezizomycotina</taxon>
        <taxon>Dothideomycetes</taxon>
        <taxon>Pleosporomycetidae</taxon>
        <taxon>Pleosporales</taxon>
        <taxon>Tetraplosphaeriaceae</taxon>
        <taxon>Polyplosphaeria</taxon>
    </lineage>
</organism>
<keyword evidence="2" id="KW-1185">Reference proteome</keyword>
<evidence type="ECO:0008006" key="3">
    <source>
        <dbReference type="Google" id="ProtNLM"/>
    </source>
</evidence>
<name>A0A9P4QWY0_9PLEO</name>
<accession>A0A9P4QWY0</accession>
<dbReference type="InterPro" id="IPR052374">
    <property type="entry name" value="SERAC1"/>
</dbReference>
<dbReference type="OrthoDB" id="1658288at2759"/>
<evidence type="ECO:0000313" key="1">
    <source>
        <dbReference type="EMBL" id="KAF2732461.1"/>
    </source>
</evidence>
<dbReference type="SUPFAM" id="SSF53474">
    <property type="entry name" value="alpha/beta-Hydrolases"/>
    <property type="match status" value="1"/>
</dbReference>
<reference evidence="1" key="1">
    <citation type="journal article" date="2020" name="Stud. Mycol.">
        <title>101 Dothideomycetes genomes: a test case for predicting lifestyles and emergence of pathogens.</title>
        <authorList>
            <person name="Haridas S."/>
            <person name="Albert R."/>
            <person name="Binder M."/>
            <person name="Bloem J."/>
            <person name="Labutti K."/>
            <person name="Salamov A."/>
            <person name="Andreopoulos B."/>
            <person name="Baker S."/>
            <person name="Barry K."/>
            <person name="Bills G."/>
            <person name="Bluhm B."/>
            <person name="Cannon C."/>
            <person name="Castanera R."/>
            <person name="Culley D."/>
            <person name="Daum C."/>
            <person name="Ezra D."/>
            <person name="Gonzalez J."/>
            <person name="Henrissat B."/>
            <person name="Kuo A."/>
            <person name="Liang C."/>
            <person name="Lipzen A."/>
            <person name="Lutzoni F."/>
            <person name="Magnuson J."/>
            <person name="Mondo S."/>
            <person name="Nolan M."/>
            <person name="Ohm R."/>
            <person name="Pangilinan J."/>
            <person name="Park H.-J."/>
            <person name="Ramirez L."/>
            <person name="Alfaro M."/>
            <person name="Sun H."/>
            <person name="Tritt A."/>
            <person name="Yoshinaga Y."/>
            <person name="Zwiers L.-H."/>
            <person name="Turgeon B."/>
            <person name="Goodwin S."/>
            <person name="Spatafora J."/>
            <person name="Crous P."/>
            <person name="Grigoriev I."/>
        </authorList>
    </citation>
    <scope>NUCLEOTIDE SEQUENCE</scope>
    <source>
        <strain evidence="1">CBS 125425</strain>
    </source>
</reference>
<dbReference type="Gene3D" id="3.40.50.1820">
    <property type="entry name" value="alpha/beta hydrolase"/>
    <property type="match status" value="1"/>
</dbReference>
<evidence type="ECO:0000313" key="2">
    <source>
        <dbReference type="Proteomes" id="UP000799444"/>
    </source>
</evidence>
<dbReference type="PANTHER" id="PTHR48182">
    <property type="entry name" value="PROTEIN SERAC1"/>
    <property type="match status" value="1"/>
</dbReference>
<gene>
    <name evidence="1" type="ORF">EJ04DRAFT_335557</name>
</gene>
<dbReference type="EMBL" id="ML996176">
    <property type="protein sequence ID" value="KAF2732461.1"/>
    <property type="molecule type" value="Genomic_DNA"/>
</dbReference>
<dbReference type="InterPro" id="IPR029058">
    <property type="entry name" value="AB_hydrolase_fold"/>
</dbReference>
<dbReference type="AlphaFoldDB" id="A0A9P4QWY0"/>
<dbReference type="PANTHER" id="PTHR48182:SF3">
    <property type="entry name" value="DUF676 DOMAIN-CONTAINING PROTEIN"/>
    <property type="match status" value="1"/>
</dbReference>